<organism evidence="2 3">
    <name type="scientific">Papillibacter cinnamivorans DSM 12816</name>
    <dbReference type="NCBI Taxonomy" id="1122930"/>
    <lineage>
        <taxon>Bacteria</taxon>
        <taxon>Bacillati</taxon>
        <taxon>Bacillota</taxon>
        <taxon>Clostridia</taxon>
        <taxon>Eubacteriales</taxon>
        <taxon>Oscillospiraceae</taxon>
        <taxon>Papillibacter</taxon>
    </lineage>
</organism>
<protein>
    <recommendedName>
        <fullName evidence="4">DUF4309 domain-containing protein</fullName>
    </recommendedName>
</protein>
<reference evidence="2 3" key="1">
    <citation type="submission" date="2017-04" db="EMBL/GenBank/DDBJ databases">
        <authorList>
            <person name="Afonso C.L."/>
            <person name="Miller P.J."/>
            <person name="Scott M.A."/>
            <person name="Spackman E."/>
            <person name="Goraichik I."/>
            <person name="Dimitrov K.M."/>
            <person name="Suarez D.L."/>
            <person name="Swayne D.E."/>
        </authorList>
    </citation>
    <scope>NUCLEOTIDE SEQUENCE [LARGE SCALE GENOMIC DNA]</scope>
    <source>
        <strain evidence="2 3">DSM 12816</strain>
    </source>
</reference>
<keyword evidence="3" id="KW-1185">Reference proteome</keyword>
<gene>
    <name evidence="2" type="ORF">SAMN02745168_2130</name>
</gene>
<evidence type="ECO:0000313" key="3">
    <source>
        <dbReference type="Proteomes" id="UP000192790"/>
    </source>
</evidence>
<proteinExistence type="predicted"/>
<dbReference type="PROSITE" id="PS51257">
    <property type="entry name" value="PROKAR_LIPOPROTEIN"/>
    <property type="match status" value="1"/>
</dbReference>
<feature type="compositionally biased region" description="Low complexity" evidence="1">
    <location>
        <begin position="35"/>
        <end position="45"/>
    </location>
</feature>
<name>A0A1W2BBI1_9FIRM</name>
<evidence type="ECO:0008006" key="4">
    <source>
        <dbReference type="Google" id="ProtNLM"/>
    </source>
</evidence>
<dbReference type="EMBL" id="FWXW01000005">
    <property type="protein sequence ID" value="SMC70266.1"/>
    <property type="molecule type" value="Genomic_DNA"/>
</dbReference>
<dbReference type="Proteomes" id="UP000192790">
    <property type="component" value="Unassembled WGS sequence"/>
</dbReference>
<sequence>MKTALKKKSYLVPGSILLVLVLILAGLSGCGSSGSSAGSNGTAAAPTPELSPSVTEEPAPTSAVTDAEGESLDYYVSLLGLGKGELADVLGENPVAVDEGGAGFEKAGVRAWFDGTTGKANQIFTDRKDIDLDGVKLGDSIDRFEEKFGDPVSDRNGDMHFKYGDVFLSVIYDEKTKETVALYILQEDF</sequence>
<feature type="region of interest" description="Disordered" evidence="1">
    <location>
        <begin position="35"/>
        <end position="65"/>
    </location>
</feature>
<dbReference type="RefSeq" id="WP_084234802.1">
    <property type="nucleotide sequence ID" value="NZ_FWXW01000005.1"/>
</dbReference>
<dbReference type="OrthoDB" id="1902964at2"/>
<accession>A0A1W2BBI1</accession>
<dbReference type="STRING" id="1122930.SAMN02745168_2130"/>
<dbReference type="AlphaFoldDB" id="A0A1W2BBI1"/>
<evidence type="ECO:0000313" key="2">
    <source>
        <dbReference type="EMBL" id="SMC70266.1"/>
    </source>
</evidence>
<evidence type="ECO:0000256" key="1">
    <source>
        <dbReference type="SAM" id="MobiDB-lite"/>
    </source>
</evidence>